<keyword evidence="3" id="KW-1185">Reference proteome</keyword>
<accession>A0AAV4UTN4</accession>
<proteinExistence type="predicted"/>
<name>A0AAV4UTN4_CAEEX</name>
<comment type="caution">
    <text evidence="2">The sequence shown here is derived from an EMBL/GenBank/DDBJ whole genome shotgun (WGS) entry which is preliminary data.</text>
</comment>
<dbReference type="Proteomes" id="UP001054945">
    <property type="component" value="Unassembled WGS sequence"/>
</dbReference>
<reference evidence="2 3" key="1">
    <citation type="submission" date="2021-06" db="EMBL/GenBank/DDBJ databases">
        <title>Caerostris extrusa draft genome.</title>
        <authorList>
            <person name="Kono N."/>
            <person name="Arakawa K."/>
        </authorList>
    </citation>
    <scope>NUCLEOTIDE SEQUENCE [LARGE SCALE GENOMIC DNA]</scope>
</reference>
<evidence type="ECO:0000313" key="2">
    <source>
        <dbReference type="EMBL" id="GIY61271.1"/>
    </source>
</evidence>
<organism evidence="2 3">
    <name type="scientific">Caerostris extrusa</name>
    <name type="common">Bark spider</name>
    <name type="synonym">Caerostris bankana</name>
    <dbReference type="NCBI Taxonomy" id="172846"/>
    <lineage>
        <taxon>Eukaryota</taxon>
        <taxon>Metazoa</taxon>
        <taxon>Ecdysozoa</taxon>
        <taxon>Arthropoda</taxon>
        <taxon>Chelicerata</taxon>
        <taxon>Arachnida</taxon>
        <taxon>Araneae</taxon>
        <taxon>Araneomorphae</taxon>
        <taxon>Entelegynae</taxon>
        <taxon>Araneoidea</taxon>
        <taxon>Araneidae</taxon>
        <taxon>Caerostris</taxon>
    </lineage>
</organism>
<sequence length="117" mass="13154">MAVRLSRLRVLILFCILFLFRNCKVPLLGDTAKDSGCCLCSFDLSQQKDNVFRTCCHFGWIIPCPNDLSTLSLSKRVEGRSSSGVEIVIKLFIAEALKETCQDATMYLAFFFGLTDK</sequence>
<dbReference type="EMBL" id="BPLR01013446">
    <property type="protein sequence ID" value="GIY61271.1"/>
    <property type="molecule type" value="Genomic_DNA"/>
</dbReference>
<protein>
    <submittedName>
        <fullName evidence="2">Uncharacterized protein</fullName>
    </submittedName>
</protein>
<evidence type="ECO:0000256" key="1">
    <source>
        <dbReference type="SAM" id="SignalP"/>
    </source>
</evidence>
<gene>
    <name evidence="2" type="ORF">CEXT_674111</name>
</gene>
<feature type="chain" id="PRO_5043338193" evidence="1">
    <location>
        <begin position="24"/>
        <end position="117"/>
    </location>
</feature>
<keyword evidence="1" id="KW-0732">Signal</keyword>
<dbReference type="AlphaFoldDB" id="A0AAV4UTN4"/>
<evidence type="ECO:0000313" key="3">
    <source>
        <dbReference type="Proteomes" id="UP001054945"/>
    </source>
</evidence>
<feature type="signal peptide" evidence="1">
    <location>
        <begin position="1"/>
        <end position="23"/>
    </location>
</feature>